<dbReference type="Pfam" id="PF01925">
    <property type="entry name" value="TauE"/>
    <property type="match status" value="1"/>
</dbReference>
<dbReference type="PANTHER" id="PTHR30269">
    <property type="entry name" value="TRANSMEMBRANE PROTEIN YFCA"/>
    <property type="match status" value="1"/>
</dbReference>
<feature type="transmembrane region" description="Helical" evidence="8">
    <location>
        <begin position="6"/>
        <end position="30"/>
    </location>
</feature>
<feature type="transmembrane region" description="Helical" evidence="8">
    <location>
        <begin position="72"/>
        <end position="92"/>
    </location>
</feature>
<keyword evidence="10" id="KW-1185">Reference proteome</keyword>
<dbReference type="InterPro" id="IPR002781">
    <property type="entry name" value="TM_pro_TauE-like"/>
</dbReference>
<keyword evidence="5 8" id="KW-0812">Transmembrane</keyword>
<feature type="transmembrane region" description="Helical" evidence="8">
    <location>
        <begin position="42"/>
        <end position="60"/>
    </location>
</feature>
<dbReference type="Proteomes" id="UP000703038">
    <property type="component" value="Unassembled WGS sequence"/>
</dbReference>
<protein>
    <recommendedName>
        <fullName evidence="8">Probable membrane transporter protein</fullName>
    </recommendedName>
</protein>
<sequence length="238" mass="24052">MTGLEWLVVGVAVFMASCLQSSIGFGMGMVAAPILAIIDPRMVPGTIILLATALTALVVVRERTSIDVRGAGWALVGRVPGVIAGAALLVALPERGVSIMLGAVVLFGVVATAIGWSPTPRRGSLMTAGAASGLLGTATSIGGPPMALIWSGSSGAALRSTMSGFFLIGSIMSLAALGVTGSLDAHSLATGALLLPVVALGYVASRWVNRVLDRRRLRWVSIVVSAGGALVLLVDALV</sequence>
<dbReference type="InterPro" id="IPR052017">
    <property type="entry name" value="TSUP"/>
</dbReference>
<gene>
    <name evidence="9" type="ORF">JOE42_002707</name>
</gene>
<feature type="transmembrane region" description="Helical" evidence="8">
    <location>
        <begin position="185"/>
        <end position="205"/>
    </location>
</feature>
<keyword evidence="3" id="KW-0813">Transport</keyword>
<feature type="transmembrane region" description="Helical" evidence="8">
    <location>
        <begin position="99"/>
        <end position="116"/>
    </location>
</feature>
<evidence type="ECO:0000256" key="4">
    <source>
        <dbReference type="ARBA" id="ARBA00022475"/>
    </source>
</evidence>
<evidence type="ECO:0000256" key="8">
    <source>
        <dbReference type="RuleBase" id="RU363041"/>
    </source>
</evidence>
<evidence type="ECO:0000313" key="10">
    <source>
        <dbReference type="Proteomes" id="UP000703038"/>
    </source>
</evidence>
<evidence type="ECO:0000256" key="6">
    <source>
        <dbReference type="ARBA" id="ARBA00022989"/>
    </source>
</evidence>
<evidence type="ECO:0000256" key="7">
    <source>
        <dbReference type="ARBA" id="ARBA00023136"/>
    </source>
</evidence>
<evidence type="ECO:0000313" key="9">
    <source>
        <dbReference type="EMBL" id="MBM7415974.1"/>
    </source>
</evidence>
<feature type="transmembrane region" description="Helical" evidence="8">
    <location>
        <begin position="128"/>
        <end position="150"/>
    </location>
</feature>
<organism evidence="9 10">
    <name type="scientific">Rhodococcoides corynebacterioides</name>
    <dbReference type="NCBI Taxonomy" id="53972"/>
    <lineage>
        <taxon>Bacteria</taxon>
        <taxon>Bacillati</taxon>
        <taxon>Actinomycetota</taxon>
        <taxon>Actinomycetes</taxon>
        <taxon>Mycobacteriales</taxon>
        <taxon>Nocardiaceae</taxon>
        <taxon>Rhodococcoides</taxon>
    </lineage>
</organism>
<name>A0ABS2KVL3_9NOCA</name>
<evidence type="ECO:0000256" key="1">
    <source>
        <dbReference type="ARBA" id="ARBA00004651"/>
    </source>
</evidence>
<comment type="subcellular location">
    <subcellularLocation>
        <location evidence="1 8">Cell membrane</location>
        <topology evidence="1 8">Multi-pass membrane protein</topology>
    </subcellularLocation>
</comment>
<dbReference type="RefSeq" id="WP_204868903.1">
    <property type="nucleotide sequence ID" value="NZ_JAFBBK010000001.1"/>
</dbReference>
<keyword evidence="7 8" id="KW-0472">Membrane</keyword>
<keyword evidence="6 8" id="KW-1133">Transmembrane helix</keyword>
<feature type="transmembrane region" description="Helical" evidence="8">
    <location>
        <begin position="162"/>
        <end position="179"/>
    </location>
</feature>
<proteinExistence type="inferred from homology"/>
<evidence type="ECO:0000256" key="3">
    <source>
        <dbReference type="ARBA" id="ARBA00022448"/>
    </source>
</evidence>
<comment type="caution">
    <text evidence="9">The sequence shown here is derived from an EMBL/GenBank/DDBJ whole genome shotgun (WGS) entry which is preliminary data.</text>
</comment>
<comment type="similarity">
    <text evidence="2 8">Belongs to the 4-toluene sulfonate uptake permease (TSUP) (TC 2.A.102) family.</text>
</comment>
<reference evidence="9 10" key="1">
    <citation type="submission" date="2021-01" db="EMBL/GenBank/DDBJ databases">
        <title>Genomics of switchgrass bacterial isolates.</title>
        <authorList>
            <person name="Shade A."/>
        </authorList>
    </citation>
    <scope>NUCLEOTIDE SEQUENCE [LARGE SCALE GENOMIC DNA]</scope>
    <source>
        <strain evidence="9 10">PvP111</strain>
    </source>
</reference>
<dbReference type="EMBL" id="JAFBBK010000001">
    <property type="protein sequence ID" value="MBM7415974.1"/>
    <property type="molecule type" value="Genomic_DNA"/>
</dbReference>
<dbReference type="PANTHER" id="PTHR30269:SF37">
    <property type="entry name" value="MEMBRANE TRANSPORTER PROTEIN"/>
    <property type="match status" value="1"/>
</dbReference>
<feature type="transmembrane region" description="Helical" evidence="8">
    <location>
        <begin position="217"/>
        <end position="237"/>
    </location>
</feature>
<evidence type="ECO:0000256" key="2">
    <source>
        <dbReference type="ARBA" id="ARBA00009142"/>
    </source>
</evidence>
<keyword evidence="4 8" id="KW-1003">Cell membrane</keyword>
<accession>A0ABS2KVL3</accession>
<evidence type="ECO:0000256" key="5">
    <source>
        <dbReference type="ARBA" id="ARBA00022692"/>
    </source>
</evidence>